<sequence length="237" mass="27255">MLPRIFAMSVCLAGLQVFCSAEEIERQEKSDHDQVSVTDDQTLEFGPFILQGEDLKVRLRSKGRRSIVISGNACLMCGKTRFMARNIEAFWKSPNEMCFTLQGDVEIQNISGQLRMYAQQAALFHDQQGTHLVLQTLRREPVTLLRTSDQKTTELVADKIDVYSKDAKTFRVEPTDLMSFNERETRLTDRILFEASAPSEYDIFNRISKMEFEIPSRRSSSDHSQKISKTEFLQLLK</sequence>
<gene>
    <name evidence="1" type="ORF">Pan153_29740</name>
</gene>
<protein>
    <submittedName>
        <fullName evidence="1">Uncharacterized protein</fullName>
    </submittedName>
</protein>
<evidence type="ECO:0000313" key="2">
    <source>
        <dbReference type="Proteomes" id="UP000320839"/>
    </source>
</evidence>
<dbReference type="RefSeq" id="WP_145104323.1">
    <property type="nucleotide sequence ID" value="NZ_CP036277.1"/>
</dbReference>
<accession>A0A518A1D5</accession>
<evidence type="ECO:0000313" key="1">
    <source>
        <dbReference type="EMBL" id="QDV18317.1"/>
    </source>
</evidence>
<dbReference type="EMBL" id="CP036317">
    <property type="protein sequence ID" value="QDV18317.1"/>
    <property type="molecule type" value="Genomic_DNA"/>
</dbReference>
<dbReference type="OrthoDB" id="262469at2"/>
<dbReference type="AlphaFoldDB" id="A0A518FPQ5"/>
<proteinExistence type="predicted"/>
<dbReference type="Proteomes" id="UP000320839">
    <property type="component" value="Chromosome"/>
</dbReference>
<reference evidence="1 2" key="1">
    <citation type="submission" date="2019-02" db="EMBL/GenBank/DDBJ databases">
        <title>Deep-cultivation of Planctomycetes and their phenomic and genomic characterization uncovers novel biology.</title>
        <authorList>
            <person name="Wiegand S."/>
            <person name="Jogler M."/>
            <person name="Boedeker C."/>
            <person name="Pinto D."/>
            <person name="Vollmers J."/>
            <person name="Rivas-Marin E."/>
            <person name="Kohn T."/>
            <person name="Peeters S.H."/>
            <person name="Heuer A."/>
            <person name="Rast P."/>
            <person name="Oberbeckmann S."/>
            <person name="Bunk B."/>
            <person name="Jeske O."/>
            <person name="Meyerdierks A."/>
            <person name="Storesund J.E."/>
            <person name="Kallscheuer N."/>
            <person name="Luecker S."/>
            <person name="Lage O.M."/>
            <person name="Pohl T."/>
            <person name="Merkel B.J."/>
            <person name="Hornburger P."/>
            <person name="Mueller R.-W."/>
            <person name="Bruemmer F."/>
            <person name="Labrenz M."/>
            <person name="Spormann A.M."/>
            <person name="Op den Camp H."/>
            <person name="Overmann J."/>
            <person name="Amann R."/>
            <person name="Jetten M.S.M."/>
            <person name="Mascher T."/>
            <person name="Medema M.H."/>
            <person name="Devos D.P."/>
            <person name="Kaster A.-K."/>
            <person name="Ovreas L."/>
            <person name="Rohde M."/>
            <person name="Galperin M.Y."/>
            <person name="Jogler C."/>
        </authorList>
    </citation>
    <scope>NUCLEOTIDE SEQUENCE [LARGE SCALE GENOMIC DNA]</scope>
    <source>
        <strain evidence="1 2">Pan153</strain>
    </source>
</reference>
<name>A0A518FPQ5_9PLAN</name>
<organism evidence="1 2">
    <name type="scientific">Gimesia panareensis</name>
    <dbReference type="NCBI Taxonomy" id="2527978"/>
    <lineage>
        <taxon>Bacteria</taxon>
        <taxon>Pseudomonadati</taxon>
        <taxon>Planctomycetota</taxon>
        <taxon>Planctomycetia</taxon>
        <taxon>Planctomycetales</taxon>
        <taxon>Planctomycetaceae</taxon>
        <taxon>Gimesia</taxon>
    </lineage>
</organism>
<accession>A0A518FPQ5</accession>